<name>A0A9Q1EK28_SYNKA</name>
<gene>
    <name evidence="2" type="ORF">SKAU_G00348840</name>
</gene>
<dbReference type="Proteomes" id="UP001152622">
    <property type="component" value="Chromosome 16"/>
</dbReference>
<evidence type="ECO:0000256" key="1">
    <source>
        <dbReference type="SAM" id="MobiDB-lite"/>
    </source>
</evidence>
<evidence type="ECO:0000313" key="2">
    <source>
        <dbReference type="EMBL" id="KAJ8340251.1"/>
    </source>
</evidence>
<reference evidence="2" key="1">
    <citation type="journal article" date="2023" name="Science">
        <title>Genome structures resolve the early diversification of teleost fishes.</title>
        <authorList>
            <person name="Parey E."/>
            <person name="Louis A."/>
            <person name="Montfort J."/>
            <person name="Bouchez O."/>
            <person name="Roques C."/>
            <person name="Iampietro C."/>
            <person name="Lluch J."/>
            <person name="Castinel A."/>
            <person name="Donnadieu C."/>
            <person name="Desvignes T."/>
            <person name="Floi Bucao C."/>
            <person name="Jouanno E."/>
            <person name="Wen M."/>
            <person name="Mejri S."/>
            <person name="Dirks R."/>
            <person name="Jansen H."/>
            <person name="Henkel C."/>
            <person name="Chen W.J."/>
            <person name="Zahm M."/>
            <person name="Cabau C."/>
            <person name="Klopp C."/>
            <person name="Thompson A.W."/>
            <person name="Robinson-Rechavi M."/>
            <person name="Braasch I."/>
            <person name="Lecointre G."/>
            <person name="Bobe J."/>
            <person name="Postlethwait J.H."/>
            <person name="Berthelot C."/>
            <person name="Roest Crollius H."/>
            <person name="Guiguen Y."/>
        </authorList>
    </citation>
    <scope>NUCLEOTIDE SEQUENCE</scope>
    <source>
        <strain evidence="2">WJC10195</strain>
    </source>
</reference>
<protein>
    <submittedName>
        <fullName evidence="2">Uncharacterized protein</fullName>
    </submittedName>
</protein>
<keyword evidence="3" id="KW-1185">Reference proteome</keyword>
<comment type="caution">
    <text evidence="2">The sequence shown here is derived from an EMBL/GenBank/DDBJ whole genome shotgun (WGS) entry which is preliminary data.</text>
</comment>
<dbReference type="EMBL" id="JAINUF010000016">
    <property type="protein sequence ID" value="KAJ8340251.1"/>
    <property type="molecule type" value="Genomic_DNA"/>
</dbReference>
<evidence type="ECO:0000313" key="3">
    <source>
        <dbReference type="Proteomes" id="UP001152622"/>
    </source>
</evidence>
<feature type="compositionally biased region" description="Basic and acidic residues" evidence="1">
    <location>
        <begin position="14"/>
        <end position="32"/>
    </location>
</feature>
<accession>A0A9Q1EK28</accession>
<sequence length="81" mass="8515">MALARAQSALIGDRNARDEGEGEVTRRREIARRSAPSACWETGGWVSGPRSPAQAVDVSGSEESDTRGPGVTHLSVGLSHT</sequence>
<feature type="region of interest" description="Disordered" evidence="1">
    <location>
        <begin position="1"/>
        <end position="81"/>
    </location>
</feature>
<proteinExistence type="predicted"/>
<organism evidence="2 3">
    <name type="scientific">Synaphobranchus kaupii</name>
    <name type="common">Kaup's arrowtooth eel</name>
    <dbReference type="NCBI Taxonomy" id="118154"/>
    <lineage>
        <taxon>Eukaryota</taxon>
        <taxon>Metazoa</taxon>
        <taxon>Chordata</taxon>
        <taxon>Craniata</taxon>
        <taxon>Vertebrata</taxon>
        <taxon>Euteleostomi</taxon>
        <taxon>Actinopterygii</taxon>
        <taxon>Neopterygii</taxon>
        <taxon>Teleostei</taxon>
        <taxon>Anguilliformes</taxon>
        <taxon>Synaphobranchidae</taxon>
        <taxon>Synaphobranchus</taxon>
    </lineage>
</organism>
<dbReference type="AlphaFoldDB" id="A0A9Q1EK28"/>